<reference evidence="2" key="1">
    <citation type="submission" date="2022-10" db="EMBL/GenBank/DDBJ databases">
        <title>The complete genomes of actinobacterial strains from the NBC collection.</title>
        <authorList>
            <person name="Joergensen T.S."/>
            <person name="Alvarez Arevalo M."/>
            <person name="Sterndorff E.B."/>
            <person name="Faurdal D."/>
            <person name="Vuksanovic O."/>
            <person name="Mourched A.-S."/>
            <person name="Charusanti P."/>
            <person name="Shaw S."/>
            <person name="Blin K."/>
            <person name="Weber T."/>
        </authorList>
    </citation>
    <scope>NUCLEOTIDE SEQUENCE</scope>
    <source>
        <strain evidence="2">NBC_00003</strain>
    </source>
</reference>
<proteinExistence type="predicted"/>
<dbReference type="InterPro" id="IPR002725">
    <property type="entry name" value="YgjP-like_metallopeptidase"/>
</dbReference>
<protein>
    <submittedName>
        <fullName evidence="2">M48 family metallopeptidase</fullName>
    </submittedName>
</protein>
<gene>
    <name evidence="2" type="ORF">OG549_22780</name>
</gene>
<evidence type="ECO:0000313" key="2">
    <source>
        <dbReference type="EMBL" id="WTW63252.1"/>
    </source>
</evidence>
<organism evidence="2">
    <name type="scientific">Streptomyces sp. NBC_00003</name>
    <dbReference type="NCBI Taxonomy" id="2903608"/>
    <lineage>
        <taxon>Bacteria</taxon>
        <taxon>Bacillati</taxon>
        <taxon>Actinomycetota</taxon>
        <taxon>Actinomycetes</taxon>
        <taxon>Kitasatosporales</taxon>
        <taxon>Streptomycetaceae</taxon>
        <taxon>Streptomyces</taxon>
    </lineage>
</organism>
<sequence>MTTQTTNNERTITVGKLTAILRTTNRRTLSLGITDAGTVLVTAPHGTQDETAVQLIKQRRDWIYRQLKHHHETRPVRPTRNLIDGEPFLLFGTPHRLRLSDPRGQGPDITPYSSPRSGPWLLVRRELAADPARARQALINWYAQQGQKWLDTYGVEIIRYTHVTNVRLRTSTRTTTLTTYHPRKELVLHWSAAQLNHHTLQTLVSDALHLPRIGDIRQVARACRTLWLGDLQAPDRLREPLPRARQRHVGSPHD</sequence>
<evidence type="ECO:0000259" key="1">
    <source>
        <dbReference type="Pfam" id="PF01863"/>
    </source>
</evidence>
<dbReference type="Pfam" id="PF01863">
    <property type="entry name" value="YgjP-like"/>
    <property type="match status" value="1"/>
</dbReference>
<accession>A0AAU2V7B2</accession>
<dbReference type="EMBL" id="CP108318">
    <property type="protein sequence ID" value="WTW63252.1"/>
    <property type="molecule type" value="Genomic_DNA"/>
</dbReference>
<name>A0AAU2V7B2_9ACTN</name>
<dbReference type="AlphaFoldDB" id="A0AAU2V7B2"/>
<feature type="domain" description="YgjP-like metallopeptidase" evidence="1">
    <location>
        <begin position="27"/>
        <end position="200"/>
    </location>
</feature>